<evidence type="ECO:0000313" key="3">
    <source>
        <dbReference type="Proteomes" id="UP001258017"/>
    </source>
</evidence>
<organism evidence="2 3">
    <name type="scientific">Odynerus spinipes</name>
    <dbReference type="NCBI Taxonomy" id="1348599"/>
    <lineage>
        <taxon>Eukaryota</taxon>
        <taxon>Metazoa</taxon>
        <taxon>Ecdysozoa</taxon>
        <taxon>Arthropoda</taxon>
        <taxon>Hexapoda</taxon>
        <taxon>Insecta</taxon>
        <taxon>Pterygota</taxon>
        <taxon>Neoptera</taxon>
        <taxon>Endopterygota</taxon>
        <taxon>Hymenoptera</taxon>
        <taxon>Apocrita</taxon>
        <taxon>Aculeata</taxon>
        <taxon>Vespoidea</taxon>
        <taxon>Vespidae</taxon>
        <taxon>Eumeninae</taxon>
        <taxon>Odynerus</taxon>
    </lineage>
</organism>
<name>A0AAD9REE7_9HYME</name>
<evidence type="ECO:0000256" key="1">
    <source>
        <dbReference type="SAM" id="MobiDB-lite"/>
    </source>
</evidence>
<keyword evidence="3" id="KW-1185">Reference proteome</keyword>
<protein>
    <recommendedName>
        <fullName evidence="4">Gag protein</fullName>
    </recommendedName>
</protein>
<dbReference type="EMBL" id="JAIFRP010000829">
    <property type="protein sequence ID" value="KAK2577930.1"/>
    <property type="molecule type" value="Genomic_DNA"/>
</dbReference>
<reference evidence="2" key="1">
    <citation type="submission" date="2021-08" db="EMBL/GenBank/DDBJ databases">
        <authorList>
            <person name="Misof B."/>
            <person name="Oliver O."/>
            <person name="Podsiadlowski L."/>
            <person name="Donath A."/>
            <person name="Peters R."/>
            <person name="Mayer C."/>
            <person name="Rust J."/>
            <person name="Gunkel S."/>
            <person name="Lesny P."/>
            <person name="Martin S."/>
            <person name="Oeyen J.P."/>
            <person name="Petersen M."/>
            <person name="Panagiotis P."/>
            <person name="Wilbrandt J."/>
            <person name="Tanja T."/>
        </authorList>
    </citation>
    <scope>NUCLEOTIDE SEQUENCE</scope>
    <source>
        <strain evidence="2">GBR_01_08_01A</strain>
        <tissue evidence="2">Thorax + abdomen</tissue>
    </source>
</reference>
<dbReference type="PANTHER" id="PTHR47331">
    <property type="entry name" value="PHD-TYPE DOMAIN-CONTAINING PROTEIN"/>
    <property type="match status" value="1"/>
</dbReference>
<feature type="region of interest" description="Disordered" evidence="1">
    <location>
        <begin position="302"/>
        <end position="321"/>
    </location>
</feature>
<reference evidence="2" key="2">
    <citation type="journal article" date="2023" name="Commun. Biol.">
        <title>Intrasexual cuticular hydrocarbon dimorphism in a wasp sheds light on hydrocarbon biosynthesis genes in Hymenoptera.</title>
        <authorList>
            <person name="Moris V.C."/>
            <person name="Podsiadlowski L."/>
            <person name="Martin S."/>
            <person name="Oeyen J.P."/>
            <person name="Donath A."/>
            <person name="Petersen M."/>
            <person name="Wilbrandt J."/>
            <person name="Misof B."/>
            <person name="Liedtke D."/>
            <person name="Thamm M."/>
            <person name="Scheiner R."/>
            <person name="Schmitt T."/>
            <person name="Niehuis O."/>
        </authorList>
    </citation>
    <scope>NUCLEOTIDE SEQUENCE</scope>
    <source>
        <strain evidence="2">GBR_01_08_01A</strain>
    </source>
</reference>
<evidence type="ECO:0000313" key="2">
    <source>
        <dbReference type="EMBL" id="KAK2577930.1"/>
    </source>
</evidence>
<accession>A0AAD9REE7</accession>
<dbReference type="PANTHER" id="PTHR47331:SF1">
    <property type="entry name" value="GAG-LIKE PROTEIN"/>
    <property type="match status" value="1"/>
</dbReference>
<gene>
    <name evidence="2" type="ORF">KPH14_000955</name>
</gene>
<dbReference type="Proteomes" id="UP001258017">
    <property type="component" value="Unassembled WGS sequence"/>
</dbReference>
<proteinExistence type="predicted"/>
<comment type="caution">
    <text evidence="2">The sequence shown here is derived from an EMBL/GenBank/DDBJ whole genome shotgun (WGS) entry which is preliminary data.</text>
</comment>
<dbReference type="AlphaFoldDB" id="A0AAD9REE7"/>
<evidence type="ECO:0008006" key="4">
    <source>
        <dbReference type="Google" id="ProtNLM"/>
    </source>
</evidence>
<dbReference type="Pfam" id="PF03564">
    <property type="entry name" value="DUF1759"/>
    <property type="match status" value="1"/>
</dbReference>
<sequence>MERQDSQTIESVKAATQKLIAKQTVLLRMMTLTEEVLQEFQTPPRAFLEEQLDEAMSLWNQIAANHAKICEDTCASTSAYYLEDRITAARFKYSDITRAIYQQLESRDPPTASTPQSVTSTTSMQLPRISLPTFSGSYMEWESFRDFFLSVVHQNPTLTDVQRLYYLRICLKGEALARIADVPLTDKEYAGTWASLRDRYENKRVLINNHVEYLASLPAIKRDSATNLRSLCDNTTRVLRSLETLGRKEHLGNDICVYLTVQRLSPSLRKDWEKHLGDNTSPPVLSDLMKFLESSARVLENATPRAPQPAPTQGPSAQPARPQGIRAFLTTAKNAHPCSLCQGGHYIGRCPEFRQQPPDQRKQLAIQQKLCLNCLSGNHSTKRCKSKHRCVKCQRSHHSLLHSDVAAPAPHDEDSTNESVMV</sequence>
<dbReference type="InterPro" id="IPR005312">
    <property type="entry name" value="DUF1759"/>
</dbReference>